<dbReference type="EC" id="1.11.1.-" evidence="5"/>
<evidence type="ECO:0000313" key="7">
    <source>
        <dbReference type="EMBL" id="KAF3071544.1"/>
    </source>
</evidence>
<accession>A0A9P4XFP0</accession>
<evidence type="ECO:0000256" key="3">
    <source>
        <dbReference type="ARBA" id="ARBA00023002"/>
    </source>
</evidence>
<keyword evidence="5" id="KW-0732">Signal</keyword>
<dbReference type="Gene3D" id="1.10.420.10">
    <property type="entry name" value="Peroxidase, domain 2"/>
    <property type="match status" value="1"/>
</dbReference>
<comment type="caution">
    <text evidence="7">The sequence shown here is derived from an EMBL/GenBank/DDBJ whole genome shotgun (WGS) entry which is preliminary data.</text>
</comment>
<dbReference type="GO" id="GO:0020037">
    <property type="term" value="F:heme binding"/>
    <property type="evidence" value="ECO:0007669"/>
    <property type="project" value="UniProtKB-UniRule"/>
</dbReference>
<dbReference type="GO" id="GO:0034599">
    <property type="term" value="P:cellular response to oxidative stress"/>
    <property type="evidence" value="ECO:0007669"/>
    <property type="project" value="InterPro"/>
</dbReference>
<dbReference type="Gene3D" id="1.10.520.10">
    <property type="match status" value="1"/>
</dbReference>
<dbReference type="InterPro" id="IPR002016">
    <property type="entry name" value="Haem_peroxidase"/>
</dbReference>
<keyword evidence="2" id="KW-0349">Heme</keyword>
<protein>
    <recommendedName>
        <fullName evidence="5">Peroxidase</fullName>
        <ecNumber evidence="5">1.11.1.-</ecNumber>
    </recommendedName>
</protein>
<evidence type="ECO:0000256" key="4">
    <source>
        <dbReference type="RuleBase" id="RU004241"/>
    </source>
</evidence>
<dbReference type="AlphaFoldDB" id="A0A9P4XFP0"/>
<evidence type="ECO:0000256" key="1">
    <source>
        <dbReference type="ARBA" id="ARBA00022559"/>
    </source>
</evidence>
<dbReference type="Pfam" id="PF00141">
    <property type="entry name" value="peroxidase"/>
    <property type="match status" value="1"/>
</dbReference>
<evidence type="ECO:0000256" key="2">
    <source>
        <dbReference type="ARBA" id="ARBA00022617"/>
    </source>
</evidence>
<feature type="signal peptide" evidence="5">
    <location>
        <begin position="1"/>
        <end position="22"/>
    </location>
</feature>
<comment type="similarity">
    <text evidence="4">Belongs to the peroxidase family.</text>
</comment>
<evidence type="ECO:0000313" key="8">
    <source>
        <dbReference type="Proteomes" id="UP000801864"/>
    </source>
</evidence>
<dbReference type="PANTHER" id="PTHR31356:SF53">
    <property type="entry name" value="HEME PEROXIDASE"/>
    <property type="match status" value="1"/>
</dbReference>
<dbReference type="GO" id="GO:0042744">
    <property type="term" value="P:hydrogen peroxide catabolic process"/>
    <property type="evidence" value="ECO:0007669"/>
    <property type="project" value="TreeGrafter"/>
</dbReference>
<evidence type="ECO:0000256" key="5">
    <source>
        <dbReference type="RuleBase" id="RU363051"/>
    </source>
</evidence>
<dbReference type="PANTHER" id="PTHR31356">
    <property type="entry name" value="THYLAKOID LUMENAL 29 KDA PROTEIN, CHLOROPLASTIC-RELATED"/>
    <property type="match status" value="1"/>
</dbReference>
<sequence length="566" mass="60187">MAWTRAVAYAVLSSQFWLPTKADYIWPNAQIDELEREVFEQENPFDGPGSTVSFVDGCSGPAERALGIGRSFGAEWIRNAYHDMATADVSAGTGGLDASIVFEMDRSENVGDAFRETLGIFQGSYNTRASMADLFAIGAVMAVGACSNGKVIVPFRGGRVDAAGPGPSGVPEPQQDLPTHTLSFAKQGFDTSEMIALVACGHSVGGVHGVDFPEIVPNPVPTNGVRNSTSLTDGGLATNDNTVTFDTTTDNFDNLVAKEFVANVSQNPLAFGQNETTRSDFRIFNADGGDMISQMASSNDFFLNTCTTMFERMINTVPRDVKLTDVIKPLKIKPRKLSVTVNDDQTLSVSGFIRIVDDLIGANGTQVLVHLASRSGEALPVATGTTSQGLTAGCGYPNCGPSYTYFRFSSTIPANQGVSSFTVEIIDGSTGKATVHNNGGDGFPVSDAILPMFSLSSQSSITINGSNQLQLNLTAAVLNAELYTNVSLIVPQPSNKSAPISPWIQEIVHMEPLSTISGTNFTLYRGIWQSSGPLTAVSSHPFDLVAQGATKTVSSLFNSWDDVEFV</sequence>
<evidence type="ECO:0000259" key="6">
    <source>
        <dbReference type="PROSITE" id="PS50873"/>
    </source>
</evidence>
<gene>
    <name evidence="7" type="ORF">CFAM422_006132</name>
</gene>
<dbReference type="Proteomes" id="UP000801864">
    <property type="component" value="Unassembled WGS sequence"/>
</dbReference>
<keyword evidence="1 5" id="KW-0575">Peroxidase</keyword>
<dbReference type="GO" id="GO:0000302">
    <property type="term" value="P:response to reactive oxygen species"/>
    <property type="evidence" value="ECO:0007669"/>
    <property type="project" value="TreeGrafter"/>
</dbReference>
<feature type="domain" description="Plant heme peroxidase family profile" evidence="6">
    <location>
        <begin position="54"/>
        <end position="342"/>
    </location>
</feature>
<proteinExistence type="inferred from homology"/>
<feature type="chain" id="PRO_5040535639" description="Peroxidase" evidence="5">
    <location>
        <begin position="23"/>
        <end position="566"/>
    </location>
</feature>
<keyword evidence="2" id="KW-0408">Iron</keyword>
<dbReference type="InterPro" id="IPR010255">
    <property type="entry name" value="Haem_peroxidase_sf"/>
</dbReference>
<reference evidence="7 8" key="1">
    <citation type="submission" date="2018-06" db="EMBL/GenBank/DDBJ databases">
        <title>Genome analysis of cellulolytic fungus Trichoderma lentiforme CFAM-422.</title>
        <authorList>
            <person name="Steindorff A.S."/>
            <person name="Formighieri E.F."/>
            <person name="Midorikawa G.E.O."/>
            <person name="Tamietti M.S."/>
            <person name="Ramos E.Z."/>
            <person name="Silva A.S."/>
            <person name="Bon E.P.S."/>
            <person name="Mendes T.D."/>
            <person name="Damaso M.C.T."/>
            <person name="Favaro L.C.L."/>
        </authorList>
    </citation>
    <scope>NUCLEOTIDE SEQUENCE [LARGE SCALE GENOMIC DNA]</scope>
    <source>
        <strain evidence="7 8">CFAM-422</strain>
    </source>
</reference>
<keyword evidence="3 5" id="KW-0560">Oxidoreductase</keyword>
<dbReference type="SUPFAM" id="SSF48113">
    <property type="entry name" value="Heme-dependent peroxidases"/>
    <property type="match status" value="1"/>
</dbReference>
<dbReference type="PROSITE" id="PS50873">
    <property type="entry name" value="PEROXIDASE_4"/>
    <property type="match status" value="1"/>
</dbReference>
<dbReference type="GO" id="GO:0046872">
    <property type="term" value="F:metal ion binding"/>
    <property type="evidence" value="ECO:0007669"/>
    <property type="project" value="UniProtKB-UniRule"/>
</dbReference>
<organism evidence="7 8">
    <name type="scientific">Trichoderma lentiforme</name>
    <dbReference type="NCBI Taxonomy" id="1567552"/>
    <lineage>
        <taxon>Eukaryota</taxon>
        <taxon>Fungi</taxon>
        <taxon>Dikarya</taxon>
        <taxon>Ascomycota</taxon>
        <taxon>Pezizomycotina</taxon>
        <taxon>Sordariomycetes</taxon>
        <taxon>Hypocreomycetidae</taxon>
        <taxon>Hypocreales</taxon>
        <taxon>Hypocreaceae</taxon>
        <taxon>Trichoderma</taxon>
    </lineage>
</organism>
<dbReference type="GO" id="GO:0004601">
    <property type="term" value="F:peroxidase activity"/>
    <property type="evidence" value="ECO:0007669"/>
    <property type="project" value="UniProtKB-KW"/>
</dbReference>
<keyword evidence="8" id="KW-1185">Reference proteome</keyword>
<dbReference type="InterPro" id="IPR044831">
    <property type="entry name" value="Ccp1-like"/>
</dbReference>
<keyword evidence="2" id="KW-0479">Metal-binding</keyword>
<dbReference type="EMBL" id="QLNT01000010">
    <property type="protein sequence ID" value="KAF3071544.1"/>
    <property type="molecule type" value="Genomic_DNA"/>
</dbReference>
<name>A0A9P4XFP0_9HYPO</name>